<organism evidence="9 10">
    <name type="scientific">Actinoplanes subglobosus</name>
    <dbReference type="NCBI Taxonomy" id="1547892"/>
    <lineage>
        <taxon>Bacteria</taxon>
        <taxon>Bacillati</taxon>
        <taxon>Actinomycetota</taxon>
        <taxon>Actinomycetes</taxon>
        <taxon>Micromonosporales</taxon>
        <taxon>Micromonosporaceae</taxon>
        <taxon>Actinoplanes</taxon>
    </lineage>
</organism>
<dbReference type="Pfam" id="PF21089">
    <property type="entry name" value="PKS_DH_N"/>
    <property type="match status" value="1"/>
</dbReference>
<name>A0ABV8J0I4_9ACTN</name>
<dbReference type="SUPFAM" id="SSF53901">
    <property type="entry name" value="Thiolase-like"/>
    <property type="match status" value="1"/>
</dbReference>
<keyword evidence="3" id="KW-0808">Transferase</keyword>
<evidence type="ECO:0000259" key="8">
    <source>
        <dbReference type="PROSITE" id="PS52019"/>
    </source>
</evidence>
<dbReference type="SUPFAM" id="SSF51735">
    <property type="entry name" value="NAD(P)-binding Rossmann-fold domains"/>
    <property type="match status" value="2"/>
</dbReference>
<dbReference type="Pfam" id="PF14765">
    <property type="entry name" value="PS-DH"/>
    <property type="match status" value="1"/>
</dbReference>
<keyword evidence="10" id="KW-1185">Reference proteome</keyword>
<dbReference type="PROSITE" id="PS50075">
    <property type="entry name" value="CARRIER"/>
    <property type="match status" value="1"/>
</dbReference>
<evidence type="ECO:0000256" key="3">
    <source>
        <dbReference type="ARBA" id="ARBA00022679"/>
    </source>
</evidence>
<dbReference type="InterPro" id="IPR036291">
    <property type="entry name" value="NAD(P)-bd_dom_sf"/>
</dbReference>
<dbReference type="InterPro" id="IPR009081">
    <property type="entry name" value="PP-bd_ACP"/>
</dbReference>
<feature type="region of interest" description="N-terminal hotdog fold" evidence="5">
    <location>
        <begin position="1035"/>
        <end position="1159"/>
    </location>
</feature>
<feature type="domain" description="Carrier" evidence="6">
    <location>
        <begin position="36"/>
        <end position="117"/>
    </location>
</feature>
<dbReference type="SUPFAM" id="SSF52151">
    <property type="entry name" value="FabD/lysophospholipase-like"/>
    <property type="match status" value="1"/>
</dbReference>
<dbReference type="Gene3D" id="3.10.129.110">
    <property type="entry name" value="Polyketide synthase dehydratase"/>
    <property type="match status" value="1"/>
</dbReference>
<comment type="caution">
    <text evidence="9">The sequence shown here is derived from an EMBL/GenBank/DDBJ whole genome shotgun (WGS) entry which is preliminary data.</text>
</comment>
<dbReference type="Proteomes" id="UP001595867">
    <property type="component" value="Unassembled WGS sequence"/>
</dbReference>
<dbReference type="InterPro" id="IPR014030">
    <property type="entry name" value="Ketoacyl_synth_N"/>
</dbReference>
<dbReference type="InterPro" id="IPR016036">
    <property type="entry name" value="Malonyl_transacylase_ACP-bd"/>
</dbReference>
<sequence length="1568" mass="162747">MAEPEIFVPDAEPGPKEVPGAAPDLIRRLSSVPVPEQTRILLDVVRAQAADVLRRIRPGEPPLVDVARPFKEMGFDSIAAVELHARLQAATGVELPVTIVFDCPTPATMARYLRAELLGLPEEAAATARASAVDDEPIAIVGIGCRYPGGVASAEDLWRLVDEGREVLGSFPTDRGWAVDSMFDSDPDTPGKSYVDVGGFLGDATLFDAEFFGISPREALAMDPQQRLMLETAWEALERTGIDPSSLRGSSTGVFIGAEVHEYGVRVHEAPEGLDGYLMTGNAPSVASGRVAYVLGLEGPAITVDTACSGSIVSLHLAVQALRRGECTLALAGGVTVMGSPGMFTAFSRQRGLAADGRCKAFAAAADGTGFSEGIGLLVVERLSDARRNGHTVLALVRGSAVNQDGASNGLTAPSGTAQRRLIEQALASAALTAAQVDAVDAHGTGTRLGDPIEAHALIAAYGQNRPADRPLWLGSVKSNLGHTQAAGGVASVIKMVMAMRAGVLPRTLHVDAPTPHVNWSSGNVRLLTEPVDWPAAGEPRRAGISAFGISGTNAHVIIEEPPADDTAGPAAQPRDGEPVPVVVSASDEAALRSQAGRLLALLDAEPGTGLADLGSSLATTRAALGRRAAVVAGDLPALREPLLALAAGEDHPRLLRGAARAGGTAFLFTGQGSQRLGMGRELFRAYPVFAEALEEAIGHLDLQLDRSLWDVLFAAEGSPEAGLLHQTVYSQSALFAVETALYRLVESFGLRPDFLAGHSIGELTAAHVAGVLSLQDAATLVAARGRLMQALPSGGAMIAVQATEDEVLPLLAGHEDSAGIAAVNGPQAVVISGELATVERIAEELAGRGRKTRRLTVSHGFHSPLMEPMLAGFREIAAILDYSAPLVPVVSTVTGRIATTEELCSPDYWVRHVRQAVRFADGVRTLLDSGVTTFVEIGPDAVLSAMGGQTAGDEDDVTFVPVLRRDRDEQQEVLTALATAHVRGVPVDWHAYWAGSGARRVALPTYAFQRRRFWLSAAPADGNATGLGQIDAGHPMLQAVVGVAGTDGAVLTGRISVKTHPWLADHLITGVALLPGTALVELALHAADQVGCDRLDELTLQTPVLLPDQGGLAVQVVVGAAGDDGRRTVEIWSHPDGDATDAWTKHAEGLLARATAQPTGWRPESWPPAGAQPVDITGLYDDLAGQGYDYGPAFHGLRAVWRLGADAYAEVALPPELAPAASAYGLHPALLDAVLHATEFAGQAGEGTRLPFAWTGVTLASAGAAALRVRITATGTDAVALDLADTTGAPVGGIESFVLRTIDTARLRTTGTTPLYRLGWRPRPVVSPEPGSWTVVAGLDELTTVPDVVAVEVAPAGGDVPAAVADAAGTTLALIQRWLADDRFAASRLVLVTRSGVAAADGDPIDLRVAPVWGLVRAAQNEHPGRFTVVDVDGDDMLPAITVTEPEAAVRGGEVLVPRLEPAPGDGDGGFGTGTVLVTGGTGGLGATVARHLVEAHGVTDLVLVSRHGTDAPGAADLSALAARVRVLACDVTDRAAVERLIGEIGPELSAVVHAAGVIDDGLIASL</sequence>
<dbReference type="SMART" id="SM00827">
    <property type="entry name" value="PKS_AT"/>
    <property type="match status" value="1"/>
</dbReference>
<keyword evidence="2" id="KW-0597">Phosphoprotein</keyword>
<dbReference type="Gene3D" id="3.40.50.720">
    <property type="entry name" value="NAD(P)-binding Rossmann-like Domain"/>
    <property type="match status" value="1"/>
</dbReference>
<dbReference type="Gene3D" id="1.10.1200.10">
    <property type="entry name" value="ACP-like"/>
    <property type="match status" value="1"/>
</dbReference>
<dbReference type="Gene3D" id="3.40.47.10">
    <property type="match status" value="1"/>
</dbReference>
<gene>
    <name evidence="9" type="ORF">ACFO0C_32255</name>
</gene>
<dbReference type="Pfam" id="PF22953">
    <property type="entry name" value="SpnB_Rossmann"/>
    <property type="match status" value="1"/>
</dbReference>
<reference evidence="10" key="1">
    <citation type="journal article" date="2019" name="Int. J. Syst. Evol. Microbiol.">
        <title>The Global Catalogue of Microorganisms (GCM) 10K type strain sequencing project: providing services to taxonomists for standard genome sequencing and annotation.</title>
        <authorList>
            <consortium name="The Broad Institute Genomics Platform"/>
            <consortium name="The Broad Institute Genome Sequencing Center for Infectious Disease"/>
            <person name="Wu L."/>
            <person name="Ma J."/>
        </authorList>
    </citation>
    <scope>NUCLEOTIDE SEQUENCE [LARGE SCALE GENOMIC DNA]</scope>
    <source>
        <strain evidence="10">TBRC 5832</strain>
    </source>
</reference>
<dbReference type="EMBL" id="JBHSBL010000021">
    <property type="protein sequence ID" value="MFC4069620.1"/>
    <property type="molecule type" value="Genomic_DNA"/>
</dbReference>
<dbReference type="Pfam" id="PF08659">
    <property type="entry name" value="KR"/>
    <property type="match status" value="1"/>
</dbReference>
<evidence type="ECO:0000256" key="5">
    <source>
        <dbReference type="PROSITE-ProRule" id="PRU01363"/>
    </source>
</evidence>
<dbReference type="SMART" id="SM01294">
    <property type="entry name" value="PKS_PP_betabranch"/>
    <property type="match status" value="1"/>
</dbReference>
<dbReference type="InterPro" id="IPR001227">
    <property type="entry name" value="Ac_transferase_dom_sf"/>
</dbReference>
<dbReference type="SMART" id="SM00825">
    <property type="entry name" value="PKS_KS"/>
    <property type="match status" value="1"/>
</dbReference>
<dbReference type="SUPFAM" id="SSF55048">
    <property type="entry name" value="Probable ACP-binding domain of malonyl-CoA ACP transacylase"/>
    <property type="match status" value="1"/>
</dbReference>
<feature type="non-terminal residue" evidence="9">
    <location>
        <position position="1568"/>
    </location>
</feature>
<evidence type="ECO:0000259" key="7">
    <source>
        <dbReference type="PROSITE" id="PS52004"/>
    </source>
</evidence>
<dbReference type="InterPro" id="IPR020841">
    <property type="entry name" value="PKS_Beta-ketoAc_synthase_dom"/>
</dbReference>
<protein>
    <submittedName>
        <fullName evidence="9">SDR family NAD(P)-dependent oxidoreductase</fullName>
    </submittedName>
</protein>
<evidence type="ECO:0000313" key="9">
    <source>
        <dbReference type="EMBL" id="MFC4069620.1"/>
    </source>
</evidence>
<dbReference type="Pfam" id="PF00109">
    <property type="entry name" value="ketoacyl-synt"/>
    <property type="match status" value="1"/>
</dbReference>
<dbReference type="InterPro" id="IPR055123">
    <property type="entry name" value="SpnB-like_Rossmann"/>
</dbReference>
<dbReference type="SMART" id="SM00826">
    <property type="entry name" value="PKS_DH"/>
    <property type="match status" value="1"/>
</dbReference>
<evidence type="ECO:0000256" key="2">
    <source>
        <dbReference type="ARBA" id="ARBA00022553"/>
    </source>
</evidence>
<dbReference type="InterPro" id="IPR049551">
    <property type="entry name" value="PKS_DH_C"/>
</dbReference>
<dbReference type="PROSITE" id="PS52019">
    <property type="entry name" value="PKS_MFAS_DH"/>
    <property type="match status" value="1"/>
</dbReference>
<dbReference type="SUPFAM" id="SSF47336">
    <property type="entry name" value="ACP-like"/>
    <property type="match status" value="1"/>
</dbReference>
<dbReference type="Pfam" id="PF16197">
    <property type="entry name" value="KAsynt_C_assoc"/>
    <property type="match status" value="1"/>
</dbReference>
<dbReference type="PANTHER" id="PTHR43775:SF51">
    <property type="entry name" value="INACTIVE PHENOLPHTHIOCEROL SYNTHESIS POLYKETIDE SYNTHASE TYPE I PKS1-RELATED"/>
    <property type="match status" value="1"/>
</dbReference>
<dbReference type="RefSeq" id="WP_378070517.1">
    <property type="nucleotide sequence ID" value="NZ_JBHSBL010000021.1"/>
</dbReference>
<feature type="region of interest" description="C-terminal hotdog fold" evidence="5">
    <location>
        <begin position="1172"/>
        <end position="1309"/>
    </location>
</feature>
<dbReference type="InterPro" id="IPR049552">
    <property type="entry name" value="PKS_DH_N"/>
</dbReference>
<dbReference type="Pfam" id="PF00550">
    <property type="entry name" value="PP-binding"/>
    <property type="match status" value="1"/>
</dbReference>
<keyword evidence="1" id="KW-0596">Phosphopantetheine</keyword>
<dbReference type="InterPro" id="IPR013968">
    <property type="entry name" value="PKS_KR"/>
</dbReference>
<dbReference type="CDD" id="cd00833">
    <property type="entry name" value="PKS"/>
    <property type="match status" value="1"/>
</dbReference>
<dbReference type="InterPro" id="IPR036736">
    <property type="entry name" value="ACP-like_sf"/>
</dbReference>
<dbReference type="InterPro" id="IPR014031">
    <property type="entry name" value="Ketoacyl_synth_C"/>
</dbReference>
<feature type="domain" description="PKS/mFAS DH" evidence="8">
    <location>
        <begin position="1035"/>
        <end position="1309"/>
    </location>
</feature>
<evidence type="ECO:0000256" key="1">
    <source>
        <dbReference type="ARBA" id="ARBA00022450"/>
    </source>
</evidence>
<dbReference type="InterPro" id="IPR050091">
    <property type="entry name" value="PKS_NRPS_Biosynth_Enz"/>
</dbReference>
<dbReference type="Gene3D" id="3.30.70.3290">
    <property type="match status" value="1"/>
</dbReference>
<dbReference type="InterPro" id="IPR016039">
    <property type="entry name" value="Thiolase-like"/>
</dbReference>
<dbReference type="InterPro" id="IPR016035">
    <property type="entry name" value="Acyl_Trfase/lysoPLipase"/>
</dbReference>
<evidence type="ECO:0000256" key="4">
    <source>
        <dbReference type="ARBA" id="ARBA00023315"/>
    </source>
</evidence>
<dbReference type="Gene3D" id="3.40.366.10">
    <property type="entry name" value="Malonyl-Coenzyme A Acyl Carrier Protein, domain 2"/>
    <property type="match status" value="1"/>
</dbReference>
<dbReference type="InterPro" id="IPR042104">
    <property type="entry name" value="PKS_dehydratase_sf"/>
</dbReference>
<dbReference type="SMART" id="SM00823">
    <property type="entry name" value="PKS_PP"/>
    <property type="match status" value="1"/>
</dbReference>
<dbReference type="InterPro" id="IPR020806">
    <property type="entry name" value="PKS_PP-bd"/>
</dbReference>
<feature type="active site" description="Proton acceptor; for dehydratase activity" evidence="5">
    <location>
        <position position="1067"/>
    </location>
</feature>
<proteinExistence type="predicted"/>
<feature type="active site" description="Proton donor; for dehydratase activity" evidence="5">
    <location>
        <position position="1233"/>
    </location>
</feature>
<keyword evidence="4" id="KW-0012">Acyltransferase</keyword>
<evidence type="ECO:0000313" key="10">
    <source>
        <dbReference type="Proteomes" id="UP001595867"/>
    </source>
</evidence>
<dbReference type="Pfam" id="PF00698">
    <property type="entry name" value="Acyl_transf_1"/>
    <property type="match status" value="1"/>
</dbReference>
<dbReference type="InterPro" id="IPR014043">
    <property type="entry name" value="Acyl_transferase_dom"/>
</dbReference>
<dbReference type="PROSITE" id="PS52004">
    <property type="entry name" value="KS3_2"/>
    <property type="match status" value="1"/>
</dbReference>
<dbReference type="InterPro" id="IPR032821">
    <property type="entry name" value="PKS_assoc"/>
</dbReference>
<feature type="domain" description="Ketosynthase family 3 (KS3)" evidence="7">
    <location>
        <begin position="135"/>
        <end position="561"/>
    </location>
</feature>
<dbReference type="Pfam" id="PF02801">
    <property type="entry name" value="Ketoacyl-synt_C"/>
    <property type="match status" value="1"/>
</dbReference>
<accession>A0ABV8J0I4</accession>
<dbReference type="InterPro" id="IPR049900">
    <property type="entry name" value="PKS_mFAS_DH"/>
</dbReference>
<dbReference type="PANTHER" id="PTHR43775">
    <property type="entry name" value="FATTY ACID SYNTHASE"/>
    <property type="match status" value="1"/>
</dbReference>
<dbReference type="InterPro" id="IPR020807">
    <property type="entry name" value="PKS_DH"/>
</dbReference>
<evidence type="ECO:0000259" key="6">
    <source>
        <dbReference type="PROSITE" id="PS50075"/>
    </source>
</evidence>